<evidence type="ECO:0000313" key="1">
    <source>
        <dbReference type="EMBL" id="CUQ55769.1"/>
    </source>
</evidence>
<dbReference type="EMBL" id="WKMW01000028">
    <property type="protein sequence ID" value="MRY86696.1"/>
    <property type="molecule type" value="Genomic_DNA"/>
</dbReference>
<evidence type="ECO:0000313" key="2">
    <source>
        <dbReference type="EMBL" id="MRY86696.1"/>
    </source>
</evidence>
<organism evidence="1 4">
    <name type="scientific">Parabacteroides distasonis</name>
    <dbReference type="NCBI Taxonomy" id="823"/>
    <lineage>
        <taxon>Bacteria</taxon>
        <taxon>Pseudomonadati</taxon>
        <taxon>Bacteroidota</taxon>
        <taxon>Bacteroidia</taxon>
        <taxon>Bacteroidales</taxon>
        <taxon>Tannerellaceae</taxon>
        <taxon>Parabacteroides</taxon>
    </lineage>
</organism>
<evidence type="ECO:0000313" key="5">
    <source>
        <dbReference type="Proteomes" id="UP000450599"/>
    </source>
</evidence>
<evidence type="ECO:0000313" key="6">
    <source>
        <dbReference type="Proteomes" id="UP000471216"/>
    </source>
</evidence>
<dbReference type="Proteomes" id="UP000095332">
    <property type="component" value="Unassembled WGS sequence"/>
</dbReference>
<dbReference type="AlphaFoldDB" id="A0A174XL06"/>
<reference evidence="5 6" key="2">
    <citation type="journal article" date="2019" name="Nat. Med.">
        <title>A library of human gut bacterial isolates paired with longitudinal multiomics data enables mechanistic microbiome research.</title>
        <authorList>
            <person name="Poyet M."/>
            <person name="Groussin M."/>
            <person name="Gibbons S.M."/>
            <person name="Avila-Pacheco J."/>
            <person name="Jiang X."/>
            <person name="Kearney S.M."/>
            <person name="Perrotta A.R."/>
            <person name="Berdy B."/>
            <person name="Zhao S."/>
            <person name="Lieberman T.D."/>
            <person name="Swanson P.K."/>
            <person name="Smith M."/>
            <person name="Roesemann S."/>
            <person name="Alexander J.E."/>
            <person name="Rich S.A."/>
            <person name="Livny J."/>
            <person name="Vlamakis H."/>
            <person name="Clish C."/>
            <person name="Bullock K."/>
            <person name="Deik A."/>
            <person name="Scott J."/>
            <person name="Pierce K.A."/>
            <person name="Xavier R.J."/>
            <person name="Alm E.J."/>
        </authorList>
    </citation>
    <scope>NUCLEOTIDE SEQUENCE [LARGE SCALE GENOMIC DNA]</scope>
    <source>
        <strain evidence="3 6">BIOML-A10</strain>
        <strain evidence="2 5">BIOML-A11</strain>
    </source>
</reference>
<dbReference type="RefSeq" id="WP_057329551.1">
    <property type="nucleotide sequence ID" value="NZ_CZBM01000026.1"/>
</dbReference>
<evidence type="ECO:0000313" key="3">
    <source>
        <dbReference type="EMBL" id="MRZ08649.1"/>
    </source>
</evidence>
<accession>A0A174XL06</accession>
<proteinExistence type="predicted"/>
<dbReference type="Proteomes" id="UP000471216">
    <property type="component" value="Unassembled WGS sequence"/>
</dbReference>
<dbReference type="EMBL" id="WKMX01000027">
    <property type="protein sequence ID" value="MRZ08649.1"/>
    <property type="molecule type" value="Genomic_DNA"/>
</dbReference>
<dbReference type="Proteomes" id="UP000450599">
    <property type="component" value="Unassembled WGS sequence"/>
</dbReference>
<reference evidence="1 4" key="1">
    <citation type="submission" date="2015-09" db="EMBL/GenBank/DDBJ databases">
        <authorList>
            <consortium name="Pathogen Informatics"/>
        </authorList>
    </citation>
    <scope>NUCLEOTIDE SEQUENCE [LARGE SCALE GENOMIC DNA]</scope>
    <source>
        <strain evidence="1 4">2789STDY5834948</strain>
    </source>
</reference>
<protein>
    <submittedName>
        <fullName evidence="1">Uncharacterized protein</fullName>
    </submittedName>
</protein>
<name>A0A174XL06_PARDI</name>
<evidence type="ECO:0000313" key="4">
    <source>
        <dbReference type="Proteomes" id="UP000095332"/>
    </source>
</evidence>
<gene>
    <name evidence="1" type="ORF">ERS852560_04202</name>
    <name evidence="3" type="ORF">GKD54_21100</name>
    <name evidence="2" type="ORF">GKD58_21025</name>
</gene>
<sequence length="307" mass="35582">MSYLLIDKKIVDYKTGKNKNEDIYMFAYITLCDKERTGEVYAREDTLSQNTGIPLRTVQSIISRLKLNPDLIQIETKQKGYDKRKNYYTFNRNPDNYYFLDTRYFYLDIPVAIRGFTMRLKAICKNGTNKIITSKGKNGEVNISQIAKALHHDRDTAKTYLEASERAGLIKKIPNGYMIINNYFLLNLGKGKKDKVYNIIYQFCIDKGAIPPERNDTIIDKGDRHIVRNPILSRISAHFNLSDDDLINLPDSPTRQQFINKHHLLTALNQRCKALPEQLSLEYFLKVLKVENPTMGKNEISEMQLVL</sequence>
<dbReference type="EMBL" id="CZBM01000026">
    <property type="protein sequence ID" value="CUQ55769.1"/>
    <property type="molecule type" value="Genomic_DNA"/>
</dbReference>